<dbReference type="Gene3D" id="3.55.40.20">
    <property type="entry name" value="Iron/manganese superoxide dismutase, C-terminal domain"/>
    <property type="match status" value="1"/>
</dbReference>
<dbReference type="PANTHER" id="PTHR11404:SF6">
    <property type="entry name" value="SUPEROXIDE DISMUTASE [MN], MITOCHONDRIAL"/>
    <property type="match status" value="1"/>
</dbReference>
<evidence type="ECO:0000256" key="1">
    <source>
        <dbReference type="ARBA" id="ARBA00008714"/>
    </source>
</evidence>
<dbReference type="Proteomes" id="UP000034665">
    <property type="component" value="Unassembled WGS sequence"/>
</dbReference>
<dbReference type="GO" id="GO:0046872">
    <property type="term" value="F:metal ion binding"/>
    <property type="evidence" value="ECO:0007669"/>
    <property type="project" value="UniProtKB-KW"/>
</dbReference>
<dbReference type="AlphaFoldDB" id="A0A0G0N877"/>
<proteinExistence type="inferred from homology"/>
<keyword evidence="4" id="KW-0560">Oxidoreductase</keyword>
<dbReference type="SUPFAM" id="SSF54719">
    <property type="entry name" value="Fe,Mn superoxide dismutase (SOD), C-terminal domain"/>
    <property type="match status" value="1"/>
</dbReference>
<dbReference type="InterPro" id="IPR050265">
    <property type="entry name" value="Fe/Mn_Superoxide_Dismutase"/>
</dbReference>
<dbReference type="EC" id="1.15.1.1" evidence="2"/>
<evidence type="ECO:0000313" key="7">
    <source>
        <dbReference type="Proteomes" id="UP000034665"/>
    </source>
</evidence>
<comment type="caution">
    <text evidence="6">The sequence shown here is derived from an EMBL/GenBank/DDBJ whole genome shotgun (WGS) entry which is preliminary data.</text>
</comment>
<dbReference type="PANTHER" id="PTHR11404">
    <property type="entry name" value="SUPEROXIDE DISMUTASE 2"/>
    <property type="match status" value="1"/>
</dbReference>
<gene>
    <name evidence="6" type="ORF">UT41_C0008G0001</name>
</gene>
<protein>
    <recommendedName>
        <fullName evidence="2">superoxide dismutase</fullName>
        <ecNumber evidence="2">1.15.1.1</ecNumber>
    </recommendedName>
</protein>
<dbReference type="STRING" id="1619013.UT41_C0008G0001"/>
<dbReference type="EMBL" id="LBWR01000008">
    <property type="protein sequence ID" value="KKR11628.1"/>
    <property type="molecule type" value="Genomic_DNA"/>
</dbReference>
<dbReference type="GO" id="GO:0004784">
    <property type="term" value="F:superoxide dismutase activity"/>
    <property type="evidence" value="ECO:0007669"/>
    <property type="project" value="UniProtKB-EC"/>
</dbReference>
<sequence length="82" mass="9366">TLAMRGIGWAVLYYDVEDGKLFNTWIGEHDAGHLVTCAPLLVVDAFEHAYMTDYGTKRPDYIEAIMKILCYHVIEGRFKLAK</sequence>
<dbReference type="InterPro" id="IPR036314">
    <property type="entry name" value="SOD_C_sf"/>
</dbReference>
<dbReference type="InterPro" id="IPR019832">
    <property type="entry name" value="Mn/Fe_SOD_C"/>
</dbReference>
<feature type="domain" description="Manganese/iron superoxide dismutase C-terminal" evidence="5">
    <location>
        <begin position="3"/>
        <end position="75"/>
    </location>
</feature>
<name>A0A0G0N877_9BACT</name>
<organism evidence="6 7">
    <name type="scientific">Candidatus Wolfebacteria bacterium GW2011_GWC2_39_22</name>
    <dbReference type="NCBI Taxonomy" id="1619013"/>
    <lineage>
        <taxon>Bacteria</taxon>
        <taxon>Candidatus Wolfeibacteriota</taxon>
    </lineage>
</organism>
<dbReference type="Pfam" id="PF02777">
    <property type="entry name" value="Sod_Fe_C"/>
    <property type="match status" value="1"/>
</dbReference>
<keyword evidence="3" id="KW-0479">Metal-binding</keyword>
<evidence type="ECO:0000313" key="6">
    <source>
        <dbReference type="EMBL" id="KKR11628.1"/>
    </source>
</evidence>
<reference evidence="6 7" key="1">
    <citation type="journal article" date="2015" name="Nature">
        <title>rRNA introns, odd ribosomes, and small enigmatic genomes across a large radiation of phyla.</title>
        <authorList>
            <person name="Brown C.T."/>
            <person name="Hug L.A."/>
            <person name="Thomas B.C."/>
            <person name="Sharon I."/>
            <person name="Castelle C.J."/>
            <person name="Singh A."/>
            <person name="Wilkins M.J."/>
            <person name="Williams K.H."/>
            <person name="Banfield J.F."/>
        </authorList>
    </citation>
    <scope>NUCLEOTIDE SEQUENCE [LARGE SCALE GENOMIC DNA]</scope>
</reference>
<evidence type="ECO:0000259" key="5">
    <source>
        <dbReference type="Pfam" id="PF02777"/>
    </source>
</evidence>
<evidence type="ECO:0000256" key="2">
    <source>
        <dbReference type="ARBA" id="ARBA00012682"/>
    </source>
</evidence>
<accession>A0A0G0N877</accession>
<evidence type="ECO:0000256" key="4">
    <source>
        <dbReference type="ARBA" id="ARBA00023002"/>
    </source>
</evidence>
<comment type="similarity">
    <text evidence="1">Belongs to the iron/manganese superoxide dismutase family.</text>
</comment>
<evidence type="ECO:0000256" key="3">
    <source>
        <dbReference type="ARBA" id="ARBA00022723"/>
    </source>
</evidence>
<feature type="non-terminal residue" evidence="6">
    <location>
        <position position="1"/>
    </location>
</feature>